<evidence type="ECO:0000256" key="3">
    <source>
        <dbReference type="ARBA" id="ARBA00023004"/>
    </source>
</evidence>
<evidence type="ECO:0000313" key="4">
    <source>
        <dbReference type="EMBL" id="JAV03686.1"/>
    </source>
</evidence>
<dbReference type="PANTHER" id="PTHR22966">
    <property type="entry name" value="2-AMINOETHANETHIOL DIOXYGENASE"/>
    <property type="match status" value="1"/>
</dbReference>
<dbReference type="GO" id="GO:0005739">
    <property type="term" value="C:mitochondrion"/>
    <property type="evidence" value="ECO:0007669"/>
    <property type="project" value="TreeGrafter"/>
</dbReference>
<keyword evidence="1" id="KW-0479">Metal-binding</keyword>
<organism evidence="4">
    <name type="scientific">Nyssomyia neivai</name>
    <dbReference type="NCBI Taxonomy" id="330878"/>
    <lineage>
        <taxon>Eukaryota</taxon>
        <taxon>Metazoa</taxon>
        <taxon>Ecdysozoa</taxon>
        <taxon>Arthropoda</taxon>
        <taxon>Hexapoda</taxon>
        <taxon>Insecta</taxon>
        <taxon>Pterygota</taxon>
        <taxon>Neoptera</taxon>
        <taxon>Endopterygota</taxon>
        <taxon>Diptera</taxon>
        <taxon>Nematocera</taxon>
        <taxon>Psychodoidea</taxon>
        <taxon>Psychodidae</taxon>
        <taxon>Nyssomyia</taxon>
    </lineage>
</organism>
<dbReference type="InterPro" id="IPR012864">
    <property type="entry name" value="PCO/ADO"/>
</dbReference>
<reference evidence="4" key="1">
    <citation type="submission" date="2016-12" db="EMBL/GenBank/DDBJ databases">
        <title>An insight into the sialome and mialome of the sand fly, Nyssomyia neivai.</title>
        <authorList>
            <person name="Sebastian V."/>
            <person name="Goulart T.M."/>
            <person name="Oliveira W."/>
            <person name="Calvo E."/>
            <person name="Oliveira L.F."/>
            <person name="Pinto M.C."/>
            <person name="Rosselino A.M."/>
            <person name="Ribeiro J.M."/>
        </authorList>
    </citation>
    <scope>NUCLEOTIDE SEQUENCE</scope>
</reference>
<dbReference type="InterPro" id="IPR011051">
    <property type="entry name" value="RmlC_Cupin_sf"/>
</dbReference>
<evidence type="ECO:0000256" key="2">
    <source>
        <dbReference type="ARBA" id="ARBA00023002"/>
    </source>
</evidence>
<dbReference type="PANTHER" id="PTHR22966:SF61">
    <property type="entry name" value="2-AMINOETHANETHIOL DIOXYGENASE"/>
    <property type="match status" value="1"/>
</dbReference>
<keyword evidence="2" id="KW-0560">Oxidoreductase</keyword>
<dbReference type="Pfam" id="PF07847">
    <property type="entry name" value="PCO_ADO"/>
    <property type="match status" value="1"/>
</dbReference>
<keyword evidence="3" id="KW-0408">Iron</keyword>
<dbReference type="GO" id="GO:0046872">
    <property type="term" value="F:metal ion binding"/>
    <property type="evidence" value="ECO:0007669"/>
    <property type="project" value="UniProtKB-KW"/>
</dbReference>
<dbReference type="GO" id="GO:0016702">
    <property type="term" value="F:oxidoreductase activity, acting on single donors with incorporation of molecular oxygen, incorporation of two atoms of oxygen"/>
    <property type="evidence" value="ECO:0007669"/>
    <property type="project" value="InterPro"/>
</dbReference>
<dbReference type="SUPFAM" id="SSF51182">
    <property type="entry name" value="RmlC-like cupins"/>
    <property type="match status" value="1"/>
</dbReference>
<accession>A0A1L8DB51</accession>
<sequence length="219" mass="24742">MSVHFAKIAQQAKQTFDPQNIRQFASNFLSLQKLVDDMKFDDIQVNPEVLSRRSFDVPDKAPCTYIHIYECPIFSMAVFILAENYTMPLHDHPAMHGLLKCIGGRIKVQSFTSSDSSCRDMIPVHVHTPKDFDASSPAAVLTPKEGNYHEISAIGAPGAFFDILGPPYDSPLPPFGKRKCSYFRKINDLSGNWFLQKIPTPSHYFCDVLRITPDFLKDD</sequence>
<protein>
    <recommendedName>
        <fullName evidence="5">2-aminoethanethiol dioxygenase</fullName>
    </recommendedName>
</protein>
<dbReference type="CDD" id="cd20289">
    <property type="entry name" value="cupin_ADO"/>
    <property type="match status" value="1"/>
</dbReference>
<proteinExistence type="predicted"/>
<name>A0A1L8DB51_9DIPT</name>
<evidence type="ECO:0000256" key="1">
    <source>
        <dbReference type="ARBA" id="ARBA00022723"/>
    </source>
</evidence>
<dbReference type="Gene3D" id="2.60.120.10">
    <property type="entry name" value="Jelly Rolls"/>
    <property type="match status" value="1"/>
</dbReference>
<evidence type="ECO:0008006" key="5">
    <source>
        <dbReference type="Google" id="ProtNLM"/>
    </source>
</evidence>
<dbReference type="InterPro" id="IPR014710">
    <property type="entry name" value="RmlC-like_jellyroll"/>
</dbReference>
<dbReference type="AlphaFoldDB" id="A0A1L8DB51"/>
<dbReference type="EMBL" id="GFDF01010398">
    <property type="protein sequence ID" value="JAV03686.1"/>
    <property type="molecule type" value="Transcribed_RNA"/>
</dbReference>